<evidence type="ECO:0000256" key="2">
    <source>
        <dbReference type="ARBA" id="ARBA00008787"/>
    </source>
</evidence>
<dbReference type="InterPro" id="IPR003713">
    <property type="entry name" value="FliS"/>
</dbReference>
<dbReference type="EMBL" id="WINI01000001">
    <property type="protein sequence ID" value="MQQ99436.1"/>
    <property type="molecule type" value="Genomic_DNA"/>
</dbReference>
<comment type="subcellular location">
    <subcellularLocation>
        <location evidence="1 6">Cytoplasm</location>
        <location evidence="1 6">Cytosol</location>
    </subcellularLocation>
</comment>
<dbReference type="OrthoDB" id="9792010at2"/>
<keyword evidence="3 6" id="KW-0963">Cytoplasm</keyword>
<dbReference type="PANTHER" id="PTHR34773">
    <property type="entry name" value="FLAGELLAR SECRETION CHAPERONE FLIS"/>
    <property type="match status" value="1"/>
</dbReference>
<dbReference type="Proteomes" id="UP000451565">
    <property type="component" value="Unassembled WGS sequence"/>
</dbReference>
<dbReference type="RefSeq" id="WP_153233745.1">
    <property type="nucleotide sequence ID" value="NZ_WINI01000001.1"/>
</dbReference>
<dbReference type="GO" id="GO:0005829">
    <property type="term" value="C:cytosol"/>
    <property type="evidence" value="ECO:0007669"/>
    <property type="project" value="UniProtKB-SubCell"/>
</dbReference>
<dbReference type="AlphaFoldDB" id="A0A843YN78"/>
<name>A0A843YN78_9BURK</name>
<keyword evidence="7" id="KW-0966">Cell projection</keyword>
<gene>
    <name evidence="7" type="primary">fliS</name>
    <name evidence="7" type="ORF">GEV47_01895</name>
</gene>
<dbReference type="PIRSF" id="PIRSF039090">
    <property type="entry name" value="Flis"/>
    <property type="match status" value="1"/>
</dbReference>
<keyword evidence="7" id="KW-0969">Cilium</keyword>
<proteinExistence type="inferred from homology"/>
<sequence length="154" mass="16535">MYTPTLAASKVEKNHFANEAVNTYAKIGLETAVLSASPHQLITMLFDGAQTAIYMARHHMRNNEIAAKGKAITKAINIVENGLKSSLDAKAGGKAGAQLVTNLAALYDYIVKQLMLANLRNDPALLDEAERLLESVGSAWREIDGKQGTAVPSL</sequence>
<comment type="similarity">
    <text evidence="2 6">Belongs to the FliS family.</text>
</comment>
<organism evidence="7 8">
    <name type="scientific">Glaciimonas soli</name>
    <dbReference type="NCBI Taxonomy" id="2590999"/>
    <lineage>
        <taxon>Bacteria</taxon>
        <taxon>Pseudomonadati</taxon>
        <taxon>Pseudomonadota</taxon>
        <taxon>Betaproteobacteria</taxon>
        <taxon>Burkholderiales</taxon>
        <taxon>Oxalobacteraceae</taxon>
        <taxon>Glaciimonas</taxon>
    </lineage>
</organism>
<dbReference type="GO" id="GO:0071973">
    <property type="term" value="P:bacterial-type flagellum-dependent cell motility"/>
    <property type="evidence" value="ECO:0007669"/>
    <property type="project" value="TreeGrafter"/>
</dbReference>
<keyword evidence="8" id="KW-1185">Reference proteome</keyword>
<dbReference type="Pfam" id="PF02561">
    <property type="entry name" value="FliS"/>
    <property type="match status" value="1"/>
</dbReference>
<dbReference type="GO" id="GO:0044780">
    <property type="term" value="P:bacterial-type flagellum assembly"/>
    <property type="evidence" value="ECO:0007669"/>
    <property type="project" value="InterPro"/>
</dbReference>
<dbReference type="CDD" id="cd16098">
    <property type="entry name" value="FliS"/>
    <property type="match status" value="1"/>
</dbReference>
<dbReference type="InterPro" id="IPR036584">
    <property type="entry name" value="FliS_sf"/>
</dbReference>
<dbReference type="NCBIfam" id="TIGR00208">
    <property type="entry name" value="fliS"/>
    <property type="match status" value="1"/>
</dbReference>
<dbReference type="PANTHER" id="PTHR34773:SF1">
    <property type="entry name" value="FLAGELLAR SECRETION CHAPERONE FLIS"/>
    <property type="match status" value="1"/>
</dbReference>
<evidence type="ECO:0000256" key="3">
    <source>
        <dbReference type="ARBA" id="ARBA00022490"/>
    </source>
</evidence>
<dbReference type="Gene3D" id="1.20.120.340">
    <property type="entry name" value="Flagellar protein FliS"/>
    <property type="match status" value="1"/>
</dbReference>
<evidence type="ECO:0000313" key="8">
    <source>
        <dbReference type="Proteomes" id="UP000451565"/>
    </source>
</evidence>
<evidence type="ECO:0000256" key="4">
    <source>
        <dbReference type="ARBA" id="ARBA00022795"/>
    </source>
</evidence>
<keyword evidence="5" id="KW-0143">Chaperone</keyword>
<reference evidence="7 8" key="1">
    <citation type="submission" date="2019-10" db="EMBL/GenBank/DDBJ databases">
        <title>Glaciimonas soli sp. nov., a psychrophilic bacterium isolated from the forest soil of a high elevation mountain in Taiwan.</title>
        <authorList>
            <person name="Wang L.-T."/>
            <person name="Shieh W.Y."/>
        </authorList>
    </citation>
    <scope>NUCLEOTIDE SEQUENCE [LARGE SCALE GENOMIC DNA]</scope>
    <source>
        <strain evidence="7 8">GS1</strain>
    </source>
</reference>
<accession>A0A843YN78</accession>
<protein>
    <recommendedName>
        <fullName evidence="6">Flagellar secretion chaperone FliS</fullName>
    </recommendedName>
</protein>
<dbReference type="SUPFAM" id="SSF101116">
    <property type="entry name" value="Flagellar export chaperone FliS"/>
    <property type="match status" value="1"/>
</dbReference>
<comment type="caution">
    <text evidence="7">The sequence shown here is derived from an EMBL/GenBank/DDBJ whole genome shotgun (WGS) entry which is preliminary data.</text>
</comment>
<keyword evidence="4 6" id="KW-1005">Bacterial flagellum biogenesis</keyword>
<evidence type="ECO:0000256" key="1">
    <source>
        <dbReference type="ARBA" id="ARBA00004514"/>
    </source>
</evidence>
<evidence type="ECO:0000313" key="7">
    <source>
        <dbReference type="EMBL" id="MQQ99436.1"/>
    </source>
</evidence>
<evidence type="ECO:0000256" key="6">
    <source>
        <dbReference type="PIRNR" id="PIRNR039090"/>
    </source>
</evidence>
<keyword evidence="7" id="KW-0282">Flagellum</keyword>
<evidence type="ECO:0000256" key="5">
    <source>
        <dbReference type="ARBA" id="ARBA00023186"/>
    </source>
</evidence>